<protein>
    <recommendedName>
        <fullName evidence="4">DUF4468 domain-containing protein</fullName>
    </recommendedName>
</protein>
<reference evidence="3" key="1">
    <citation type="journal article" date="2019" name="Int. J. Syst. Evol. Microbiol.">
        <title>The Global Catalogue of Microorganisms (GCM) 10K type strain sequencing project: providing services to taxonomists for standard genome sequencing and annotation.</title>
        <authorList>
            <consortium name="The Broad Institute Genomics Platform"/>
            <consortium name="The Broad Institute Genome Sequencing Center for Infectious Disease"/>
            <person name="Wu L."/>
            <person name="Ma J."/>
        </authorList>
    </citation>
    <scope>NUCLEOTIDE SEQUENCE [LARGE SCALE GENOMIC DNA]</scope>
    <source>
        <strain evidence="3">CGMCC 1.7656</strain>
    </source>
</reference>
<evidence type="ECO:0000313" key="3">
    <source>
        <dbReference type="Proteomes" id="UP000620064"/>
    </source>
</evidence>
<accession>A0ABQ2NLG7</accession>
<evidence type="ECO:0000256" key="1">
    <source>
        <dbReference type="SAM" id="SignalP"/>
    </source>
</evidence>
<keyword evidence="1" id="KW-0732">Signal</keyword>
<proteinExistence type="predicted"/>
<feature type="signal peptide" evidence="1">
    <location>
        <begin position="1"/>
        <end position="20"/>
    </location>
</feature>
<evidence type="ECO:0008006" key="4">
    <source>
        <dbReference type="Google" id="ProtNLM"/>
    </source>
</evidence>
<sequence length="159" mass="19318">MKKYLLFLLLLSFTFGFSQNIDLIKKEVEKINNTKNFKIKTIPNDYFVDIKKEARDNGQELKGYYRNYQLRKITHFEGLSAWNIVTEYYYKDNQLIFVLNSKYQSVSENGFLEKPKLLYKNRYYFHNNKLIKKLEEEKSESFDFIKLSNEFKKDLKNQK</sequence>
<organism evidence="2 3">
    <name type="scientific">Cloacibacterium rupense</name>
    <dbReference type="NCBI Taxonomy" id="517423"/>
    <lineage>
        <taxon>Bacteria</taxon>
        <taxon>Pseudomonadati</taxon>
        <taxon>Bacteroidota</taxon>
        <taxon>Flavobacteriia</taxon>
        <taxon>Flavobacteriales</taxon>
        <taxon>Weeksellaceae</taxon>
    </lineage>
</organism>
<gene>
    <name evidence="2" type="ORF">GCM10010992_05440</name>
</gene>
<comment type="caution">
    <text evidence="2">The sequence shown here is derived from an EMBL/GenBank/DDBJ whole genome shotgun (WGS) entry which is preliminary data.</text>
</comment>
<dbReference type="RefSeq" id="WP_188616546.1">
    <property type="nucleotide sequence ID" value="NZ_BMLV01000001.1"/>
</dbReference>
<feature type="chain" id="PRO_5046023724" description="DUF4468 domain-containing protein" evidence="1">
    <location>
        <begin position="21"/>
        <end position="159"/>
    </location>
</feature>
<keyword evidence="3" id="KW-1185">Reference proteome</keyword>
<evidence type="ECO:0000313" key="2">
    <source>
        <dbReference type="EMBL" id="GGP02162.1"/>
    </source>
</evidence>
<name>A0ABQ2NLG7_9FLAO</name>
<dbReference type="EMBL" id="BMLV01000001">
    <property type="protein sequence ID" value="GGP02162.1"/>
    <property type="molecule type" value="Genomic_DNA"/>
</dbReference>
<dbReference type="Proteomes" id="UP000620064">
    <property type="component" value="Unassembled WGS sequence"/>
</dbReference>